<evidence type="ECO:0000313" key="2">
    <source>
        <dbReference type="EMBL" id="KRG21639.1"/>
    </source>
</evidence>
<feature type="compositionally biased region" description="Polar residues" evidence="1">
    <location>
        <begin position="160"/>
        <end position="172"/>
    </location>
</feature>
<dbReference type="EMBL" id="LKAJ01000004">
    <property type="protein sequence ID" value="KRG21639.1"/>
    <property type="molecule type" value="Genomic_DNA"/>
</dbReference>
<feature type="compositionally biased region" description="Polar residues" evidence="1">
    <location>
        <begin position="313"/>
        <end position="323"/>
    </location>
</feature>
<dbReference type="STRING" id="295108.HT99x_01392"/>
<name>A0A0Q9YY23_9GAMM</name>
<dbReference type="Proteomes" id="UP000051497">
    <property type="component" value="Unassembled WGS sequence"/>
</dbReference>
<reference evidence="3" key="3">
    <citation type="submission" date="2021-06" db="EMBL/GenBank/DDBJ databases">
        <title>Genomic Description and Analysis of Intracellular Bacteria, Candidatus Berkiella cookevillensis and Candidatus Berkiella aquae.</title>
        <authorList>
            <person name="Kidane D.T."/>
            <person name="Mehari Y.T."/>
            <person name="Rice F.C."/>
            <person name="Arivett B.A."/>
            <person name="Farone A.L."/>
            <person name="Berk S.G."/>
            <person name="Farone M.B."/>
        </authorList>
    </citation>
    <scope>NUCLEOTIDE SEQUENCE</scope>
    <source>
        <strain evidence="3">HT99</strain>
    </source>
</reference>
<protein>
    <submittedName>
        <fullName evidence="2">Uncharacterized protein</fullName>
    </submittedName>
</protein>
<proteinExistence type="predicted"/>
<evidence type="ECO:0000313" key="3">
    <source>
        <dbReference type="EMBL" id="MCS5711567.1"/>
    </source>
</evidence>
<feature type="region of interest" description="Disordered" evidence="1">
    <location>
        <begin position="308"/>
        <end position="337"/>
    </location>
</feature>
<dbReference type="AlphaFoldDB" id="A0A0Q9YY23"/>
<organism evidence="2">
    <name type="scientific">Candidatus Berkiella aquae</name>
    <dbReference type="NCBI Taxonomy" id="295108"/>
    <lineage>
        <taxon>Bacteria</taxon>
        <taxon>Pseudomonadati</taxon>
        <taxon>Pseudomonadota</taxon>
        <taxon>Gammaproteobacteria</taxon>
        <taxon>Candidatus Berkiellales</taxon>
        <taxon>Candidatus Berkiellaceae</taxon>
        <taxon>Candidatus Berkiella</taxon>
    </lineage>
</organism>
<reference evidence="3" key="2">
    <citation type="journal article" date="2016" name="Genome Announc.">
        <title>Draft Genome Sequences of Two Novel Amoeba-Resistant Intranuclear Bacteria, 'Candidatus Berkiella cookevillensis' and 'Candidatus Berkiella aquae'.</title>
        <authorList>
            <person name="Mehari Y.T."/>
            <person name="Arivett B.A."/>
            <person name="Farone A.L."/>
            <person name="Gunderson J.H."/>
            <person name="Farone M.B."/>
        </authorList>
    </citation>
    <scope>NUCLEOTIDE SEQUENCE</scope>
    <source>
        <strain evidence="3">HT99</strain>
    </source>
</reference>
<feature type="region of interest" description="Disordered" evidence="1">
    <location>
        <begin position="150"/>
        <end position="172"/>
    </location>
</feature>
<comment type="caution">
    <text evidence="2">The sequence shown here is derived from an EMBL/GenBank/DDBJ whole genome shotgun (WGS) entry which is preliminary data.</text>
</comment>
<accession>A0A0Q9YY23</accession>
<dbReference type="EMBL" id="LKAJ02000001">
    <property type="protein sequence ID" value="MCS5711567.1"/>
    <property type="molecule type" value="Genomic_DNA"/>
</dbReference>
<sequence length="337" mass="38017">MIGLSPLELQLIELHKEFLSQPSAHLEQAISGLQCEVMGNWPAAIAHYQQSAHAFALSRLSHYAPFLTRPTAMPQQPIYHEHSGYYGTPLPNQYRHQSTPIPSGFHTTHHYTQPVSMHFYHAYREIPHQVLSTEPNTTFQPPKMSIRPLPTPATNIAEESPTQASSSKQSAIPKQARSISVDALLEQPIDSFILKLNARQKSILSYLYKNAEKKPTKEQFAKILNIKETQLTSTCGTLKKHKLMARWPQLTHLGIRVGEKIHTLESERRKIMEEAIVHPLVAPMQPTGSESEQSTFAKTLLPLRAVKDKQEKQSLPAQPTAQETETKKKMGFAFLNN</sequence>
<keyword evidence="4" id="KW-1185">Reference proteome</keyword>
<gene>
    <name evidence="3" type="ORF">HT99x_008970</name>
    <name evidence="2" type="ORF">HT99x_01392</name>
</gene>
<evidence type="ECO:0000313" key="4">
    <source>
        <dbReference type="Proteomes" id="UP000051497"/>
    </source>
</evidence>
<evidence type="ECO:0000256" key="1">
    <source>
        <dbReference type="SAM" id="MobiDB-lite"/>
    </source>
</evidence>
<reference evidence="2" key="1">
    <citation type="submission" date="2015-09" db="EMBL/GenBank/DDBJ databases">
        <title>Draft Genome Sequences of Two Novel Amoeba-resistant Intranuclear Bacteria, Candidatus Berkiella cookevillensis and Candidatus Berkiella aquae.</title>
        <authorList>
            <person name="Mehari Y.T."/>
            <person name="Arivett B.A."/>
            <person name="Farone A.L."/>
            <person name="Gunderson J.H."/>
            <person name="Farone M.B."/>
        </authorList>
    </citation>
    <scope>NUCLEOTIDE SEQUENCE [LARGE SCALE GENOMIC DNA]</scope>
    <source>
        <strain evidence="2">HT99</strain>
    </source>
</reference>
<dbReference type="RefSeq" id="WP_075066016.1">
    <property type="nucleotide sequence ID" value="NZ_LKAJ02000001.1"/>
</dbReference>